<organism evidence="2 3">
    <name type="scientific">Pseudanabaena galeata UHCC 0370</name>
    <dbReference type="NCBI Taxonomy" id="3110310"/>
    <lineage>
        <taxon>Bacteria</taxon>
        <taxon>Bacillati</taxon>
        <taxon>Cyanobacteriota</taxon>
        <taxon>Cyanophyceae</taxon>
        <taxon>Pseudanabaenales</taxon>
        <taxon>Pseudanabaenaceae</taxon>
        <taxon>Pseudanabaena</taxon>
    </lineage>
</organism>
<dbReference type="PANTHER" id="PTHR44086">
    <property type="entry name" value="THIOSULFATE SULFURTRANSFERASE RDL2, MITOCHONDRIAL-RELATED"/>
    <property type="match status" value="1"/>
</dbReference>
<proteinExistence type="predicted"/>
<dbReference type="EMBL" id="JAYGIE010000043">
    <property type="protein sequence ID" value="MEA5477905.1"/>
    <property type="molecule type" value="Genomic_DNA"/>
</dbReference>
<accession>A0ABU5TI29</accession>
<protein>
    <submittedName>
        <fullName evidence="2">Rhodanese-like domain-containing protein</fullName>
    </submittedName>
</protein>
<sequence length="164" mass="18007">MKLISSLLLGIVLSFCLLLGLQPNAIASKPIDIPNLLSSIEGYPRLEMSLDKYLMAIPSGYYTIANVEELKSLIADRQALLVDVRELSEYQSGHIPNAINIPLRTISRNLSKIPSDRPVVLYCSTGYRSSMGVMTLHLLNYDNVKGFPPSLSGWKQAGEAIAKS</sequence>
<evidence type="ECO:0000313" key="2">
    <source>
        <dbReference type="EMBL" id="MEA5477905.1"/>
    </source>
</evidence>
<name>A0ABU5TI29_9CYAN</name>
<gene>
    <name evidence="2" type="ORF">VB774_09765</name>
</gene>
<dbReference type="InterPro" id="IPR001763">
    <property type="entry name" value="Rhodanese-like_dom"/>
</dbReference>
<evidence type="ECO:0000259" key="1">
    <source>
        <dbReference type="PROSITE" id="PS50206"/>
    </source>
</evidence>
<dbReference type="Gene3D" id="3.40.250.10">
    <property type="entry name" value="Rhodanese-like domain"/>
    <property type="match status" value="1"/>
</dbReference>
<dbReference type="PROSITE" id="PS50206">
    <property type="entry name" value="RHODANESE_3"/>
    <property type="match status" value="1"/>
</dbReference>
<keyword evidence="3" id="KW-1185">Reference proteome</keyword>
<dbReference type="CDD" id="cd00158">
    <property type="entry name" value="RHOD"/>
    <property type="match status" value="1"/>
</dbReference>
<dbReference type="Proteomes" id="UP001301388">
    <property type="component" value="Unassembled WGS sequence"/>
</dbReference>
<dbReference type="SMART" id="SM00450">
    <property type="entry name" value="RHOD"/>
    <property type="match status" value="1"/>
</dbReference>
<dbReference type="Pfam" id="PF00581">
    <property type="entry name" value="Rhodanese"/>
    <property type="match status" value="1"/>
</dbReference>
<feature type="domain" description="Rhodanese" evidence="1">
    <location>
        <begin position="75"/>
        <end position="163"/>
    </location>
</feature>
<comment type="caution">
    <text evidence="2">The sequence shown here is derived from an EMBL/GenBank/DDBJ whole genome shotgun (WGS) entry which is preliminary data.</text>
</comment>
<dbReference type="RefSeq" id="WP_323261503.1">
    <property type="nucleotide sequence ID" value="NZ_JAYGIE010000043.1"/>
</dbReference>
<dbReference type="InterPro" id="IPR036873">
    <property type="entry name" value="Rhodanese-like_dom_sf"/>
</dbReference>
<dbReference type="PANTHER" id="PTHR44086:SF10">
    <property type="entry name" value="THIOSULFATE SULFURTRANSFERASE_RHODANESE-LIKE DOMAIN-CONTAINING PROTEIN 3"/>
    <property type="match status" value="1"/>
</dbReference>
<evidence type="ECO:0000313" key="3">
    <source>
        <dbReference type="Proteomes" id="UP001301388"/>
    </source>
</evidence>
<reference evidence="2 3" key="1">
    <citation type="submission" date="2023-12" db="EMBL/GenBank/DDBJ databases">
        <title>Baltic Sea Cyanobacteria.</title>
        <authorList>
            <person name="Delbaje E."/>
            <person name="Fewer D.P."/>
            <person name="Shishido T.K."/>
        </authorList>
    </citation>
    <scope>NUCLEOTIDE SEQUENCE [LARGE SCALE GENOMIC DNA]</scope>
    <source>
        <strain evidence="2 3">UHCC 0370</strain>
    </source>
</reference>
<dbReference type="SUPFAM" id="SSF52821">
    <property type="entry name" value="Rhodanese/Cell cycle control phosphatase"/>
    <property type="match status" value="1"/>
</dbReference>